<organism evidence="2 3">
    <name type="scientific">Lentzea albidocapillata subsp. violacea</name>
    <dbReference type="NCBI Taxonomy" id="128104"/>
    <lineage>
        <taxon>Bacteria</taxon>
        <taxon>Bacillati</taxon>
        <taxon>Actinomycetota</taxon>
        <taxon>Actinomycetes</taxon>
        <taxon>Pseudonocardiales</taxon>
        <taxon>Pseudonocardiaceae</taxon>
        <taxon>Lentzea</taxon>
    </lineage>
</organism>
<name>A0A1G9SGE3_9PSEU</name>
<evidence type="ECO:0000256" key="1">
    <source>
        <dbReference type="SAM" id="MobiDB-lite"/>
    </source>
</evidence>
<dbReference type="AlphaFoldDB" id="A0A1G9SGE3"/>
<dbReference type="EMBL" id="FNET01000020">
    <property type="protein sequence ID" value="SDM34410.1"/>
    <property type="molecule type" value="Genomic_DNA"/>
</dbReference>
<reference evidence="3" key="1">
    <citation type="submission" date="2016-10" db="EMBL/GenBank/DDBJ databases">
        <authorList>
            <person name="Varghese N."/>
            <person name="Submissions S."/>
        </authorList>
    </citation>
    <scope>NUCLEOTIDE SEQUENCE [LARGE SCALE GENOMIC DNA]</scope>
    <source>
        <strain evidence="3">DSM 44796</strain>
    </source>
</reference>
<sequence>MSSLESVVTAGRSAVKACTTADDEARSGGTRCEPRQEQVPTAVQATTKLRGRVA</sequence>
<accession>A0A1G9SGE3</accession>
<protein>
    <submittedName>
        <fullName evidence="2">Uncharacterized protein</fullName>
    </submittedName>
</protein>
<feature type="region of interest" description="Disordered" evidence="1">
    <location>
        <begin position="20"/>
        <end position="40"/>
    </location>
</feature>
<evidence type="ECO:0000313" key="2">
    <source>
        <dbReference type="EMBL" id="SDM34410.1"/>
    </source>
</evidence>
<gene>
    <name evidence="2" type="ORF">SAMN04488074_12048</name>
</gene>
<dbReference type="Proteomes" id="UP000199682">
    <property type="component" value="Unassembled WGS sequence"/>
</dbReference>
<evidence type="ECO:0000313" key="3">
    <source>
        <dbReference type="Proteomes" id="UP000199682"/>
    </source>
</evidence>
<proteinExistence type="predicted"/>